<gene>
    <name evidence="1" type="ORF">ABC228_01125</name>
</gene>
<evidence type="ECO:0008006" key="3">
    <source>
        <dbReference type="Google" id="ProtNLM"/>
    </source>
</evidence>
<organism evidence="1 2">
    <name type="scientific">Ornithinibacillus xuwenensis</name>
    <dbReference type="NCBI Taxonomy" id="3144668"/>
    <lineage>
        <taxon>Bacteria</taxon>
        <taxon>Bacillati</taxon>
        <taxon>Bacillota</taxon>
        <taxon>Bacilli</taxon>
        <taxon>Bacillales</taxon>
        <taxon>Bacillaceae</taxon>
        <taxon>Ornithinibacillus</taxon>
    </lineage>
</organism>
<dbReference type="EMBL" id="JBDIML010000001">
    <property type="protein sequence ID" value="MEN2765776.1"/>
    <property type="molecule type" value="Genomic_DNA"/>
</dbReference>
<accession>A0ABU9XBZ8</accession>
<protein>
    <recommendedName>
        <fullName evidence="3">Phage tail protein</fullName>
    </recommendedName>
</protein>
<proteinExistence type="predicted"/>
<dbReference type="RefSeq" id="WP_345823250.1">
    <property type="nucleotide sequence ID" value="NZ_JBDIML010000001.1"/>
</dbReference>
<reference evidence="1 2" key="1">
    <citation type="submission" date="2024-05" db="EMBL/GenBank/DDBJ databases">
        <authorList>
            <person name="Haq I."/>
            <person name="Ullah Z."/>
            <person name="Ahmad R."/>
            <person name="Li M."/>
            <person name="Tong Y."/>
        </authorList>
    </citation>
    <scope>NUCLEOTIDE SEQUENCE [LARGE SCALE GENOMIC DNA]</scope>
    <source>
        <strain evidence="1 2">16A2E</strain>
    </source>
</reference>
<dbReference type="Proteomes" id="UP001444625">
    <property type="component" value="Unassembled WGS sequence"/>
</dbReference>
<evidence type="ECO:0000313" key="1">
    <source>
        <dbReference type="EMBL" id="MEN2765776.1"/>
    </source>
</evidence>
<keyword evidence="2" id="KW-1185">Reference proteome</keyword>
<name>A0ABU9XBZ8_9BACI</name>
<comment type="caution">
    <text evidence="1">The sequence shown here is derived from an EMBL/GenBank/DDBJ whole genome shotgun (WGS) entry which is preliminary data.</text>
</comment>
<sequence>MIPIGQMDIGGTATQTMQIAKFDGVNTALAFSELKNTEALKVMNGLPGSLGSLAKRPGTIPVTASALATPITGIFSYRKTKQDHVMAVSNNQLFELTGDTLTAKTGTLSSSEVDQAQFKDENGQEVLIIADGGNLKYYDGTDVKEIVPAADDADPLPKNDLNDINANHKPIGCLVHGARVVVWDGSDTIWHSKVGYYDYFPQTDFIRFVRKGDYIQTCVTYRGALLVFLRNSLAVLFGQDIENWQQDFLSTEEGCINPKTVQQVTFPDGKQEIFYLSDNGIQAVYTIDTVLIDSQARYSTRSVSRTQIDWKELGVTKEEWQRAVAHFYDDKYWLIYPKGDKWEGLVFDTVFSNWYFINNIDAHAFFDNSDMFLFASDSGHVKEIDDSLFSDWDDKNRTTGTPINMYWYSNLLTPAVTGFDHFWDVVIVEAKQQFHKSTVDLELNTYDSKMILNGQLKTEMMVWGDTVWGQTQWPSINLTHYVNYAKRIRFFQKGKYLQIKISNNRDEPIEIYNITLEVRAMRPY</sequence>
<evidence type="ECO:0000313" key="2">
    <source>
        <dbReference type="Proteomes" id="UP001444625"/>
    </source>
</evidence>